<reference evidence="10" key="1">
    <citation type="submission" date="2021-02" db="EMBL/GenBank/DDBJ databases">
        <title>Genome-Resolved Metagenomics of a Microbial Community Performing Photosynthetic Biological Nutrient Removal.</title>
        <authorList>
            <person name="Mcdaniel E.A."/>
        </authorList>
    </citation>
    <scope>NUCLEOTIDE SEQUENCE</scope>
    <source>
        <strain evidence="10">UWPOB_OBS1</strain>
    </source>
</reference>
<evidence type="ECO:0000259" key="8">
    <source>
        <dbReference type="PROSITE" id="PS50110"/>
    </source>
</evidence>
<evidence type="ECO:0000313" key="10">
    <source>
        <dbReference type="EMBL" id="MBN8660272.1"/>
    </source>
</evidence>
<keyword evidence="2" id="KW-0902">Two-component regulatory system</keyword>
<dbReference type="SMART" id="SM00448">
    <property type="entry name" value="REC"/>
    <property type="match status" value="1"/>
</dbReference>
<dbReference type="AlphaFoldDB" id="A0A8J7PLU4"/>
<gene>
    <name evidence="10" type="ORF">J0M35_07910</name>
</gene>
<sequence>MAKILIVEDEVDLAELISSWLSRHGHDTETFNNGDDALLELRQYKNIYDLLILDVRVPGKSGLDLCKLYRQEGGLAPIMVITAQDSLDMMEKAFTLGADDYIGKPFHLKELKLRTEGLLRRGHLPDTKSFHIGDIELDTALRQVKKNGQIVHLSPKEYSLLELFLKHPHHIFSAEEILRRIWESDIDTMNDTVRGHINRLRKKLDKPDGESIISNIYGVGYKLNS</sequence>
<dbReference type="EMBL" id="JAFLCK010000009">
    <property type="protein sequence ID" value="MBN8660272.1"/>
    <property type="molecule type" value="Genomic_DNA"/>
</dbReference>
<evidence type="ECO:0000259" key="9">
    <source>
        <dbReference type="PROSITE" id="PS51755"/>
    </source>
</evidence>
<dbReference type="InterPro" id="IPR001789">
    <property type="entry name" value="Sig_transdc_resp-reg_receiver"/>
</dbReference>
<dbReference type="Pfam" id="PF00486">
    <property type="entry name" value="Trans_reg_C"/>
    <property type="match status" value="1"/>
</dbReference>
<evidence type="ECO:0000256" key="3">
    <source>
        <dbReference type="ARBA" id="ARBA00023015"/>
    </source>
</evidence>
<evidence type="ECO:0000256" key="4">
    <source>
        <dbReference type="ARBA" id="ARBA00023125"/>
    </source>
</evidence>
<evidence type="ECO:0000256" key="1">
    <source>
        <dbReference type="ARBA" id="ARBA00022553"/>
    </source>
</evidence>
<dbReference type="PROSITE" id="PS50110">
    <property type="entry name" value="RESPONSE_REGULATORY"/>
    <property type="match status" value="1"/>
</dbReference>
<dbReference type="PROSITE" id="PS51755">
    <property type="entry name" value="OMPR_PHOB"/>
    <property type="match status" value="1"/>
</dbReference>
<dbReference type="InterPro" id="IPR036388">
    <property type="entry name" value="WH-like_DNA-bd_sf"/>
</dbReference>
<dbReference type="InterPro" id="IPR011006">
    <property type="entry name" value="CheY-like_superfamily"/>
</dbReference>
<keyword evidence="5" id="KW-0804">Transcription</keyword>
<evidence type="ECO:0000256" key="6">
    <source>
        <dbReference type="PROSITE-ProRule" id="PRU00169"/>
    </source>
</evidence>
<dbReference type="SMART" id="SM00862">
    <property type="entry name" value="Trans_reg_C"/>
    <property type="match status" value="1"/>
</dbReference>
<dbReference type="GO" id="GO:0032993">
    <property type="term" value="C:protein-DNA complex"/>
    <property type="evidence" value="ECO:0007669"/>
    <property type="project" value="TreeGrafter"/>
</dbReference>
<dbReference type="GO" id="GO:0000976">
    <property type="term" value="F:transcription cis-regulatory region binding"/>
    <property type="evidence" value="ECO:0007669"/>
    <property type="project" value="TreeGrafter"/>
</dbReference>
<evidence type="ECO:0000313" key="11">
    <source>
        <dbReference type="Proteomes" id="UP000664277"/>
    </source>
</evidence>
<dbReference type="GO" id="GO:0000156">
    <property type="term" value="F:phosphorelay response regulator activity"/>
    <property type="evidence" value="ECO:0007669"/>
    <property type="project" value="TreeGrafter"/>
</dbReference>
<dbReference type="Gene3D" id="3.40.50.2300">
    <property type="match status" value="1"/>
</dbReference>
<proteinExistence type="predicted"/>
<dbReference type="GO" id="GO:0006355">
    <property type="term" value="P:regulation of DNA-templated transcription"/>
    <property type="evidence" value="ECO:0007669"/>
    <property type="project" value="InterPro"/>
</dbReference>
<feature type="DNA-binding region" description="OmpR/PhoB-type" evidence="7">
    <location>
        <begin position="127"/>
        <end position="225"/>
    </location>
</feature>
<dbReference type="Proteomes" id="UP000664277">
    <property type="component" value="Unassembled WGS sequence"/>
</dbReference>
<organism evidence="10 11">
    <name type="scientific">Candidatus Obscuribacter phosphatis</name>
    <dbReference type="NCBI Taxonomy" id="1906157"/>
    <lineage>
        <taxon>Bacteria</taxon>
        <taxon>Bacillati</taxon>
        <taxon>Candidatus Melainabacteria</taxon>
        <taxon>Candidatus Obscuribacterales</taxon>
        <taxon>Candidatus Obscuribacteraceae</taxon>
        <taxon>Candidatus Obscuribacter</taxon>
    </lineage>
</organism>
<dbReference type="CDD" id="cd17574">
    <property type="entry name" value="REC_OmpR"/>
    <property type="match status" value="1"/>
</dbReference>
<dbReference type="SUPFAM" id="SSF52172">
    <property type="entry name" value="CheY-like"/>
    <property type="match status" value="1"/>
</dbReference>
<dbReference type="PANTHER" id="PTHR48111:SF22">
    <property type="entry name" value="REGULATOR OF RPOS"/>
    <property type="match status" value="1"/>
</dbReference>
<dbReference type="Gene3D" id="1.10.10.10">
    <property type="entry name" value="Winged helix-like DNA-binding domain superfamily/Winged helix DNA-binding domain"/>
    <property type="match status" value="1"/>
</dbReference>
<feature type="modified residue" description="4-aspartylphosphate" evidence="6">
    <location>
        <position position="54"/>
    </location>
</feature>
<feature type="domain" description="Response regulatory" evidence="8">
    <location>
        <begin position="3"/>
        <end position="119"/>
    </location>
</feature>
<keyword evidence="4 7" id="KW-0238">DNA-binding</keyword>
<keyword evidence="1 6" id="KW-0597">Phosphoprotein</keyword>
<dbReference type="InterPro" id="IPR039420">
    <property type="entry name" value="WalR-like"/>
</dbReference>
<evidence type="ECO:0000256" key="2">
    <source>
        <dbReference type="ARBA" id="ARBA00023012"/>
    </source>
</evidence>
<evidence type="ECO:0000256" key="5">
    <source>
        <dbReference type="ARBA" id="ARBA00023163"/>
    </source>
</evidence>
<dbReference type="InterPro" id="IPR001867">
    <property type="entry name" value="OmpR/PhoB-type_DNA-bd"/>
</dbReference>
<feature type="domain" description="OmpR/PhoB-type" evidence="9">
    <location>
        <begin position="127"/>
        <end position="225"/>
    </location>
</feature>
<name>A0A8J7PLU4_9BACT</name>
<protein>
    <submittedName>
        <fullName evidence="10">Response regulator transcription factor</fullName>
    </submittedName>
</protein>
<comment type="caution">
    <text evidence="10">The sequence shown here is derived from an EMBL/GenBank/DDBJ whole genome shotgun (WGS) entry which is preliminary data.</text>
</comment>
<keyword evidence="3" id="KW-0805">Transcription regulation</keyword>
<dbReference type="GO" id="GO:0005829">
    <property type="term" value="C:cytosol"/>
    <property type="evidence" value="ECO:0007669"/>
    <property type="project" value="TreeGrafter"/>
</dbReference>
<dbReference type="Pfam" id="PF00072">
    <property type="entry name" value="Response_reg"/>
    <property type="match status" value="1"/>
</dbReference>
<evidence type="ECO:0000256" key="7">
    <source>
        <dbReference type="PROSITE-ProRule" id="PRU01091"/>
    </source>
</evidence>
<accession>A0A8J7PLU4</accession>
<dbReference type="CDD" id="cd00383">
    <property type="entry name" value="trans_reg_C"/>
    <property type="match status" value="1"/>
</dbReference>
<dbReference type="PANTHER" id="PTHR48111">
    <property type="entry name" value="REGULATOR OF RPOS"/>
    <property type="match status" value="1"/>
</dbReference>